<dbReference type="OrthoDB" id="8891264at2759"/>
<dbReference type="OMA" id="CTEDARP"/>
<keyword evidence="10 15" id="KW-1133">Transmembrane helix</keyword>
<accession>A0A8T2U9K8</accession>
<dbReference type="PROSITE" id="PS00108">
    <property type="entry name" value="PROTEIN_KINASE_ST"/>
    <property type="match status" value="1"/>
</dbReference>
<dbReference type="SUPFAM" id="SSF56112">
    <property type="entry name" value="Protein kinase-like (PK-like)"/>
    <property type="match status" value="1"/>
</dbReference>
<proteinExistence type="predicted"/>
<dbReference type="InterPro" id="IPR008271">
    <property type="entry name" value="Ser/Thr_kinase_AS"/>
</dbReference>
<dbReference type="Gene3D" id="3.30.200.20">
    <property type="entry name" value="Phosphorylase Kinase, domain 1"/>
    <property type="match status" value="1"/>
</dbReference>
<dbReference type="SMART" id="SM00220">
    <property type="entry name" value="S_TKc"/>
    <property type="match status" value="1"/>
</dbReference>
<evidence type="ECO:0000256" key="10">
    <source>
        <dbReference type="ARBA" id="ARBA00022989"/>
    </source>
</evidence>
<keyword evidence="5" id="KW-0732">Signal</keyword>
<dbReference type="Pfam" id="PF13855">
    <property type="entry name" value="LRR_8"/>
    <property type="match status" value="1"/>
</dbReference>
<keyword evidence="12" id="KW-0325">Glycoprotein</keyword>
<dbReference type="AlphaFoldDB" id="A0A8T2U9K8"/>
<evidence type="ECO:0000256" key="3">
    <source>
        <dbReference type="ARBA" id="ARBA00022679"/>
    </source>
</evidence>
<keyword evidence="9 13" id="KW-0067">ATP-binding</keyword>
<evidence type="ECO:0000256" key="5">
    <source>
        <dbReference type="ARBA" id="ARBA00022729"/>
    </source>
</evidence>
<feature type="binding site" evidence="13">
    <location>
        <position position="344"/>
    </location>
    <ligand>
        <name>ATP</name>
        <dbReference type="ChEBI" id="CHEBI:30616"/>
    </ligand>
</feature>
<evidence type="ECO:0000256" key="6">
    <source>
        <dbReference type="ARBA" id="ARBA00022737"/>
    </source>
</evidence>
<dbReference type="Proteomes" id="UP000825935">
    <property type="component" value="Chromosome 9"/>
</dbReference>
<evidence type="ECO:0000313" key="18">
    <source>
        <dbReference type="Proteomes" id="UP000825935"/>
    </source>
</evidence>
<dbReference type="InterPro" id="IPR032675">
    <property type="entry name" value="LRR_dom_sf"/>
</dbReference>
<comment type="subcellular location">
    <subcellularLocation>
        <location evidence="1">Membrane</location>
        <topology evidence="1">Single-pass membrane protein</topology>
    </subcellularLocation>
</comment>
<sequence length="643" mass="70581">MRELTSSFPSLTSWIGDPCLPYPYNWLSCTEDARPHIDKIYLDSQNLSGGLPDILKSLKELTVLSLAVNNLSGTLPDLSSLQNLKVLDLHANNLSGEIPSFLGDLTALEILSLAVNNLSGTLPGLSSLQNLKVLDLHANNLTGEIPGSLGDLPALEILDLSFNNLIGVVPQTLLTKATSGKLNFSFAGNQYLCDTRNPSKSCGRRRTHTKLIISVVVPVSFIVLCILFLPVCMKRRKGKSREAEDSSQTPAPPGPPVEKSADDSSQTPAPPAPPVEKSVEKSADDSSQTPAPPAPPVEKSVEGQVFSFKEIELMTRNFEKIIGRGGFGLVYEGQLTRRKKVAVKVLSKSSKQGKKEFLNEVRLLSRVHHANLVRLLGYCNESELVLVYEYMTNGSLWDSLHGEGVPLSLWEDRVRIASEAAEGLEYLHRGCDPYIIHRDIKSSNILLSEKLTAKISDFGISKSKDLQVSSLAASSSGISSSEHSEQFSTTGTFRTLTRAQGTPGYVDPLYEASHVSNTSADVYAFGVVLFELVTGKPPIIRNVRADGESIHIVKWAKPYIERSRLAEIMDPRLSKALNLYSVWKVIDIALMCVDINRNSRPSMREVKKELELAISIDNQDHSTSTGTLEDVEAYDYQNPVRVR</sequence>
<evidence type="ECO:0000256" key="8">
    <source>
        <dbReference type="ARBA" id="ARBA00022777"/>
    </source>
</evidence>
<keyword evidence="7 13" id="KW-0547">Nucleotide-binding</keyword>
<dbReference type="Gene3D" id="1.10.510.10">
    <property type="entry name" value="Transferase(Phosphotransferase) domain 1"/>
    <property type="match status" value="1"/>
</dbReference>
<evidence type="ECO:0000256" key="14">
    <source>
        <dbReference type="SAM" id="MobiDB-lite"/>
    </source>
</evidence>
<dbReference type="InterPro" id="IPR001611">
    <property type="entry name" value="Leu-rich_rpt"/>
</dbReference>
<keyword evidence="11 15" id="KW-0472">Membrane</keyword>
<evidence type="ECO:0000256" key="9">
    <source>
        <dbReference type="ARBA" id="ARBA00022840"/>
    </source>
</evidence>
<keyword evidence="2" id="KW-0433">Leucine-rich repeat</keyword>
<dbReference type="FunFam" id="3.80.10.10:FF:000041">
    <property type="entry name" value="LRR receptor-like serine/threonine-protein kinase ERECTA"/>
    <property type="match status" value="1"/>
</dbReference>
<dbReference type="Pfam" id="PF00069">
    <property type="entry name" value="Pkinase"/>
    <property type="match status" value="1"/>
</dbReference>
<comment type="caution">
    <text evidence="17">The sequence shown here is derived from an EMBL/GenBank/DDBJ whole genome shotgun (WGS) entry which is preliminary data.</text>
</comment>
<keyword evidence="6" id="KW-0677">Repeat</keyword>
<dbReference type="FunFam" id="3.80.10.10:FF:000129">
    <property type="entry name" value="Leucine-rich repeat receptor-like kinase"/>
    <property type="match status" value="1"/>
</dbReference>
<dbReference type="SMART" id="SM00369">
    <property type="entry name" value="LRR_TYP"/>
    <property type="match status" value="3"/>
</dbReference>
<feature type="transmembrane region" description="Helical" evidence="15">
    <location>
        <begin position="211"/>
        <end position="232"/>
    </location>
</feature>
<name>A0A8T2U9K8_CERRI</name>
<organism evidence="17 18">
    <name type="scientific">Ceratopteris richardii</name>
    <name type="common">Triangle waterfern</name>
    <dbReference type="NCBI Taxonomy" id="49495"/>
    <lineage>
        <taxon>Eukaryota</taxon>
        <taxon>Viridiplantae</taxon>
        <taxon>Streptophyta</taxon>
        <taxon>Embryophyta</taxon>
        <taxon>Tracheophyta</taxon>
        <taxon>Polypodiopsida</taxon>
        <taxon>Polypodiidae</taxon>
        <taxon>Polypodiales</taxon>
        <taxon>Pteridineae</taxon>
        <taxon>Pteridaceae</taxon>
        <taxon>Parkerioideae</taxon>
        <taxon>Ceratopteris</taxon>
    </lineage>
</organism>
<dbReference type="InterPro" id="IPR011009">
    <property type="entry name" value="Kinase-like_dom_sf"/>
</dbReference>
<evidence type="ECO:0000256" key="7">
    <source>
        <dbReference type="ARBA" id="ARBA00022741"/>
    </source>
</evidence>
<evidence type="ECO:0000256" key="13">
    <source>
        <dbReference type="PROSITE-ProRule" id="PRU10141"/>
    </source>
</evidence>
<evidence type="ECO:0000313" key="17">
    <source>
        <dbReference type="EMBL" id="KAH7430024.1"/>
    </source>
</evidence>
<dbReference type="FunFam" id="3.30.200.20:FF:000394">
    <property type="entry name" value="Leucine-rich repeat receptor-like protein kinase"/>
    <property type="match status" value="1"/>
</dbReference>
<keyword evidence="3" id="KW-0808">Transferase</keyword>
<evidence type="ECO:0000256" key="11">
    <source>
        <dbReference type="ARBA" id="ARBA00023136"/>
    </source>
</evidence>
<keyword evidence="8" id="KW-0418">Kinase</keyword>
<dbReference type="GO" id="GO:0016020">
    <property type="term" value="C:membrane"/>
    <property type="evidence" value="ECO:0007669"/>
    <property type="project" value="UniProtKB-SubCell"/>
</dbReference>
<dbReference type="GO" id="GO:0005524">
    <property type="term" value="F:ATP binding"/>
    <property type="evidence" value="ECO:0007669"/>
    <property type="project" value="UniProtKB-UniRule"/>
</dbReference>
<dbReference type="Pfam" id="PF00560">
    <property type="entry name" value="LRR_1"/>
    <property type="match status" value="1"/>
</dbReference>
<dbReference type="PANTHER" id="PTHR45631">
    <property type="entry name" value="OS07G0107800 PROTEIN-RELATED"/>
    <property type="match status" value="1"/>
</dbReference>
<dbReference type="Gene3D" id="3.80.10.10">
    <property type="entry name" value="Ribonuclease Inhibitor"/>
    <property type="match status" value="1"/>
</dbReference>
<evidence type="ECO:0000256" key="1">
    <source>
        <dbReference type="ARBA" id="ARBA00004167"/>
    </source>
</evidence>
<keyword evidence="18" id="KW-1185">Reference proteome</keyword>
<feature type="domain" description="Protein kinase" evidence="16">
    <location>
        <begin position="316"/>
        <end position="612"/>
    </location>
</feature>
<reference evidence="17" key="1">
    <citation type="submission" date="2021-08" db="EMBL/GenBank/DDBJ databases">
        <title>WGS assembly of Ceratopteris richardii.</title>
        <authorList>
            <person name="Marchant D.B."/>
            <person name="Chen G."/>
            <person name="Jenkins J."/>
            <person name="Shu S."/>
            <person name="Leebens-Mack J."/>
            <person name="Grimwood J."/>
            <person name="Schmutz J."/>
            <person name="Soltis P."/>
            <person name="Soltis D."/>
            <person name="Chen Z.-H."/>
        </authorList>
    </citation>
    <scope>NUCLEOTIDE SEQUENCE</scope>
    <source>
        <strain evidence="17">Whitten #5841</strain>
        <tissue evidence="17">Leaf</tissue>
    </source>
</reference>
<evidence type="ECO:0000256" key="15">
    <source>
        <dbReference type="SAM" id="Phobius"/>
    </source>
</evidence>
<dbReference type="InterPro" id="IPR017441">
    <property type="entry name" value="Protein_kinase_ATP_BS"/>
</dbReference>
<keyword evidence="4 15" id="KW-0812">Transmembrane</keyword>
<dbReference type="InterPro" id="IPR000719">
    <property type="entry name" value="Prot_kinase_dom"/>
</dbReference>
<evidence type="ECO:0000259" key="16">
    <source>
        <dbReference type="PROSITE" id="PS50011"/>
    </source>
</evidence>
<evidence type="ECO:0000256" key="2">
    <source>
        <dbReference type="ARBA" id="ARBA00022614"/>
    </source>
</evidence>
<protein>
    <recommendedName>
        <fullName evidence="16">Protein kinase domain-containing protein</fullName>
    </recommendedName>
</protein>
<feature type="region of interest" description="Disordered" evidence="14">
    <location>
        <begin position="239"/>
        <end position="300"/>
    </location>
</feature>
<dbReference type="SUPFAM" id="SSF52058">
    <property type="entry name" value="L domain-like"/>
    <property type="match status" value="1"/>
</dbReference>
<gene>
    <name evidence="17" type="ORF">KP509_09G078900</name>
</gene>
<dbReference type="GO" id="GO:0004672">
    <property type="term" value="F:protein kinase activity"/>
    <property type="evidence" value="ECO:0007669"/>
    <property type="project" value="InterPro"/>
</dbReference>
<dbReference type="PROSITE" id="PS50011">
    <property type="entry name" value="PROTEIN_KINASE_DOM"/>
    <property type="match status" value="1"/>
</dbReference>
<dbReference type="InterPro" id="IPR003591">
    <property type="entry name" value="Leu-rich_rpt_typical-subtyp"/>
</dbReference>
<dbReference type="PANTHER" id="PTHR45631:SF68">
    <property type="entry name" value="REPEAT FAMILY PROTEIN, PUTATIVE, EXPRESSED-RELATED"/>
    <property type="match status" value="1"/>
</dbReference>
<evidence type="ECO:0000256" key="4">
    <source>
        <dbReference type="ARBA" id="ARBA00022692"/>
    </source>
</evidence>
<evidence type="ECO:0000256" key="12">
    <source>
        <dbReference type="ARBA" id="ARBA00023180"/>
    </source>
</evidence>
<dbReference type="PROSITE" id="PS00107">
    <property type="entry name" value="PROTEIN_KINASE_ATP"/>
    <property type="match status" value="1"/>
</dbReference>
<dbReference type="EMBL" id="CM035414">
    <property type="protein sequence ID" value="KAH7430024.1"/>
    <property type="molecule type" value="Genomic_DNA"/>
</dbReference>